<protein>
    <submittedName>
        <fullName evidence="2">Uncharacterized protein</fullName>
    </submittedName>
</protein>
<proteinExistence type="predicted"/>
<feature type="region of interest" description="Disordered" evidence="1">
    <location>
        <begin position="69"/>
        <end position="96"/>
    </location>
</feature>
<sequence length="116" mass="12481">MTLREAKDGGLSPPLSSEEAPWWTPSCVLTTTWATDACTPGLARLLSPRCCVARLSRLLTEITQFTERDLSGAEGGKGEGPCSRSSSVPPGLRCTNSREGRAQVGEIAVWALYGRW</sequence>
<keyword evidence="3" id="KW-1185">Reference proteome</keyword>
<dbReference type="Proteomes" id="UP001066276">
    <property type="component" value="Chromosome 4_1"/>
</dbReference>
<dbReference type="AlphaFoldDB" id="A0AAV7T0M9"/>
<accession>A0AAV7T0M9</accession>
<organism evidence="2 3">
    <name type="scientific">Pleurodeles waltl</name>
    <name type="common">Iberian ribbed newt</name>
    <dbReference type="NCBI Taxonomy" id="8319"/>
    <lineage>
        <taxon>Eukaryota</taxon>
        <taxon>Metazoa</taxon>
        <taxon>Chordata</taxon>
        <taxon>Craniata</taxon>
        <taxon>Vertebrata</taxon>
        <taxon>Euteleostomi</taxon>
        <taxon>Amphibia</taxon>
        <taxon>Batrachia</taxon>
        <taxon>Caudata</taxon>
        <taxon>Salamandroidea</taxon>
        <taxon>Salamandridae</taxon>
        <taxon>Pleurodelinae</taxon>
        <taxon>Pleurodeles</taxon>
    </lineage>
</organism>
<gene>
    <name evidence="2" type="ORF">NDU88_001811</name>
</gene>
<name>A0AAV7T0M9_PLEWA</name>
<dbReference type="EMBL" id="JANPWB010000007">
    <property type="protein sequence ID" value="KAJ1169925.1"/>
    <property type="molecule type" value="Genomic_DNA"/>
</dbReference>
<reference evidence="2" key="1">
    <citation type="journal article" date="2022" name="bioRxiv">
        <title>Sequencing and chromosome-scale assembly of the giantPleurodeles waltlgenome.</title>
        <authorList>
            <person name="Brown T."/>
            <person name="Elewa A."/>
            <person name="Iarovenko S."/>
            <person name="Subramanian E."/>
            <person name="Araus A.J."/>
            <person name="Petzold A."/>
            <person name="Susuki M."/>
            <person name="Suzuki K.-i.T."/>
            <person name="Hayashi T."/>
            <person name="Toyoda A."/>
            <person name="Oliveira C."/>
            <person name="Osipova E."/>
            <person name="Leigh N.D."/>
            <person name="Simon A."/>
            <person name="Yun M.H."/>
        </authorList>
    </citation>
    <scope>NUCLEOTIDE SEQUENCE</scope>
    <source>
        <strain evidence="2">20211129_DDA</strain>
        <tissue evidence="2">Liver</tissue>
    </source>
</reference>
<comment type="caution">
    <text evidence="2">The sequence shown here is derived from an EMBL/GenBank/DDBJ whole genome shotgun (WGS) entry which is preliminary data.</text>
</comment>
<evidence type="ECO:0000256" key="1">
    <source>
        <dbReference type="SAM" id="MobiDB-lite"/>
    </source>
</evidence>
<evidence type="ECO:0000313" key="3">
    <source>
        <dbReference type="Proteomes" id="UP001066276"/>
    </source>
</evidence>
<evidence type="ECO:0000313" key="2">
    <source>
        <dbReference type="EMBL" id="KAJ1169925.1"/>
    </source>
</evidence>
<feature type="region of interest" description="Disordered" evidence="1">
    <location>
        <begin position="1"/>
        <end position="21"/>
    </location>
</feature>